<dbReference type="PANTHER" id="PTHR36109">
    <property type="entry name" value="MEMBRANE PROTEIN-RELATED"/>
    <property type="match status" value="1"/>
</dbReference>
<keyword evidence="2" id="KW-1133">Transmembrane helix</keyword>
<dbReference type="PANTHER" id="PTHR36109:SF2">
    <property type="entry name" value="MEMBRANE PROTEIN"/>
    <property type="match status" value="1"/>
</dbReference>
<evidence type="ECO:0000256" key="2">
    <source>
        <dbReference type="SAM" id="Phobius"/>
    </source>
</evidence>
<evidence type="ECO:0000313" key="4">
    <source>
        <dbReference type="Proteomes" id="UP000534783"/>
    </source>
</evidence>
<name>A0A7X6IBD6_9BACT</name>
<dbReference type="InterPro" id="IPR052948">
    <property type="entry name" value="Low_temp-induced_all0457"/>
</dbReference>
<proteinExistence type="predicted"/>
<dbReference type="Proteomes" id="UP000534783">
    <property type="component" value="Unassembled WGS sequence"/>
</dbReference>
<feature type="transmembrane region" description="Helical" evidence="2">
    <location>
        <begin position="58"/>
        <end position="83"/>
    </location>
</feature>
<protein>
    <submittedName>
        <fullName evidence="3">DUF3341 domain-containing protein</fullName>
    </submittedName>
</protein>
<accession>A0A7X6IBD6</accession>
<keyword evidence="4" id="KW-1185">Reference proteome</keyword>
<comment type="caution">
    <text evidence="3">The sequence shown here is derived from an EMBL/GenBank/DDBJ whole genome shotgun (WGS) entry which is preliminary data.</text>
</comment>
<reference evidence="3 4" key="1">
    <citation type="journal article" date="2020" name="Nature">
        <title>Bacterial chemolithoautotrophy via manganese oxidation.</title>
        <authorList>
            <person name="Yu H."/>
            <person name="Leadbetter J.R."/>
        </authorList>
    </citation>
    <scope>NUCLEOTIDE SEQUENCE [LARGE SCALE GENOMIC DNA]</scope>
    <source>
        <strain evidence="3 4">Mn-1</strain>
    </source>
</reference>
<dbReference type="RefSeq" id="WP_168059904.1">
    <property type="nucleotide sequence ID" value="NZ_VTOW01000002.1"/>
</dbReference>
<keyword evidence="2" id="KW-0812">Transmembrane</keyword>
<keyword evidence="2" id="KW-0472">Membrane</keyword>
<feature type="transmembrane region" description="Helical" evidence="2">
    <location>
        <begin position="95"/>
        <end position="118"/>
    </location>
</feature>
<evidence type="ECO:0000256" key="1">
    <source>
        <dbReference type="SAM" id="MobiDB-lite"/>
    </source>
</evidence>
<dbReference type="EMBL" id="VTOW01000002">
    <property type="protein sequence ID" value="NKE71350.1"/>
    <property type="molecule type" value="Genomic_DNA"/>
</dbReference>
<dbReference type="AlphaFoldDB" id="A0A7X6IBD6"/>
<organism evidence="3 4">
    <name type="scientific">Candidatus Manganitrophus noduliformans</name>
    <dbReference type="NCBI Taxonomy" id="2606439"/>
    <lineage>
        <taxon>Bacteria</taxon>
        <taxon>Pseudomonadati</taxon>
        <taxon>Nitrospirota</taxon>
        <taxon>Nitrospiria</taxon>
        <taxon>Candidatus Troglogloeales</taxon>
        <taxon>Candidatus Manganitrophaceae</taxon>
        <taxon>Candidatus Manganitrophus</taxon>
    </lineage>
</organism>
<gene>
    <name evidence="3" type="ORF">MNODULE_11430</name>
</gene>
<sequence>MAKKAVVGIFDSPYQAESCLNRLNAAGFAPTDISVLTPDKEGVRDFIHKKATKAPEGVATGATTGGVIGGVAGWLVGIGSLAIPGVGPFIAAGPIMAALGGAAIGAATGGIAGGLIGLGIPEYEAKQYEAKVKEGGILISVHCETSEEVDRAKEIFRESGARDISTTGEEGVSRREAA</sequence>
<evidence type="ECO:0000313" key="3">
    <source>
        <dbReference type="EMBL" id="NKE71350.1"/>
    </source>
</evidence>
<feature type="region of interest" description="Disordered" evidence="1">
    <location>
        <begin position="157"/>
        <end position="178"/>
    </location>
</feature>